<dbReference type="FunFam" id="3.30.70.330:FF:001559">
    <property type="entry name" value="RNA-binding region RNP-1 domain-containing protein"/>
    <property type="match status" value="1"/>
</dbReference>
<keyword evidence="5" id="KW-1185">Reference proteome</keyword>
<comment type="caution">
    <text evidence="4">The sequence shown here is derived from an EMBL/GenBank/DDBJ whole genome shotgun (WGS) entry which is preliminary data.</text>
</comment>
<reference evidence="4 5" key="1">
    <citation type="submission" date="2024-10" db="EMBL/GenBank/DDBJ databases">
        <title>Updated reference genomes for cyclostephanoid diatoms.</title>
        <authorList>
            <person name="Roberts W.R."/>
            <person name="Alverson A.J."/>
        </authorList>
    </citation>
    <scope>NUCLEOTIDE SEQUENCE [LARGE SCALE GENOMIC DNA]</scope>
    <source>
        <strain evidence="4 5">AJA228-03</strain>
    </source>
</reference>
<evidence type="ECO:0000256" key="1">
    <source>
        <dbReference type="PROSITE-ProRule" id="PRU00176"/>
    </source>
</evidence>
<dbReference type="CDD" id="cd12233">
    <property type="entry name" value="RRM_Srp1p_AtRSp31_like"/>
    <property type="match status" value="1"/>
</dbReference>
<proteinExistence type="predicted"/>
<dbReference type="InterPro" id="IPR000504">
    <property type="entry name" value="RRM_dom"/>
</dbReference>
<dbReference type="EMBL" id="JALLPB020000348">
    <property type="protein sequence ID" value="KAL3810170.1"/>
    <property type="molecule type" value="Genomic_DNA"/>
</dbReference>
<accession>A0ABD3RAZ5</accession>
<dbReference type="GO" id="GO:0003723">
    <property type="term" value="F:RNA binding"/>
    <property type="evidence" value="ECO:0007669"/>
    <property type="project" value="UniProtKB-UniRule"/>
</dbReference>
<dbReference type="AlphaFoldDB" id="A0ABD3RAZ5"/>
<sequence>MIRKDIIMDDNDDAAPMAPAPQDPDSRVVYNREKDGGENVGGMMMGGDVNGGGVPSSFAAMEGGDGVHLPQQPAGGTSNGSGCIVGGDDEEGAVRGGGGGGGGGGEGGGSTGGGNLYLRPIFFGNLSHSCLATDVEKLFINPPPLPGGGGGMDDGAGEARSPFSLDRVDMKRGFCFVFLKDPPNVNEKRRCEDFVEEINGMNIPHVSNCLRAEFARGDGRIKRKEDERRKKIQPNETLFVVNFHEETTKREDLQMLFEPFGELIRIDMKRNYAFVQFKSIEDAIRARDATNGGKLDQSEITVEFVARTNPPPGDRGGNGGGRDDRRGGSGGGRRYDDRGEDVAGETTSVPDVMTTALEVAEVEGTAVIGTTMITVAAAAAGRDIAITIAVDVAPLAVAVAVLDIAGEAAEAGALDTTGNIASPVMNTAHPAVVEGTLMMIGTVALNALSVASSVDMDVPSIDKRHAFFVRRKCGNVLSMDKMNQCIDTMNY</sequence>
<name>A0ABD3RAZ5_9STRA</name>
<dbReference type="PANTHER" id="PTHR23147">
    <property type="entry name" value="SERINE/ARGININE RICH SPLICING FACTOR"/>
    <property type="match status" value="1"/>
</dbReference>
<evidence type="ECO:0000313" key="4">
    <source>
        <dbReference type="EMBL" id="KAL3810170.1"/>
    </source>
</evidence>
<protein>
    <recommendedName>
        <fullName evidence="3">RRM domain-containing protein</fullName>
    </recommendedName>
</protein>
<organism evidence="4 5">
    <name type="scientific">Cyclostephanos tholiformis</name>
    <dbReference type="NCBI Taxonomy" id="382380"/>
    <lineage>
        <taxon>Eukaryota</taxon>
        <taxon>Sar</taxon>
        <taxon>Stramenopiles</taxon>
        <taxon>Ochrophyta</taxon>
        <taxon>Bacillariophyta</taxon>
        <taxon>Coscinodiscophyceae</taxon>
        <taxon>Thalassiosirophycidae</taxon>
        <taxon>Stephanodiscales</taxon>
        <taxon>Stephanodiscaceae</taxon>
        <taxon>Cyclostephanos</taxon>
    </lineage>
</organism>
<dbReference type="Proteomes" id="UP001530377">
    <property type="component" value="Unassembled WGS sequence"/>
</dbReference>
<dbReference type="Pfam" id="PF00076">
    <property type="entry name" value="RRM_1"/>
    <property type="match status" value="1"/>
</dbReference>
<evidence type="ECO:0000259" key="3">
    <source>
        <dbReference type="PROSITE" id="PS50102"/>
    </source>
</evidence>
<evidence type="ECO:0000256" key="2">
    <source>
        <dbReference type="SAM" id="MobiDB-lite"/>
    </source>
</evidence>
<dbReference type="InterPro" id="IPR035979">
    <property type="entry name" value="RBD_domain_sf"/>
</dbReference>
<feature type="region of interest" description="Disordered" evidence="2">
    <location>
        <begin position="1"/>
        <end position="29"/>
    </location>
</feature>
<feature type="domain" description="RRM" evidence="3">
    <location>
        <begin position="236"/>
        <end position="307"/>
    </location>
</feature>
<dbReference type="SUPFAM" id="SSF54928">
    <property type="entry name" value="RNA-binding domain, RBD"/>
    <property type="match status" value="1"/>
</dbReference>
<dbReference type="InterPro" id="IPR050907">
    <property type="entry name" value="SRSF"/>
</dbReference>
<dbReference type="PROSITE" id="PS50102">
    <property type="entry name" value="RRM"/>
    <property type="match status" value="1"/>
</dbReference>
<gene>
    <name evidence="4" type="ORF">ACHAXA_007057</name>
</gene>
<evidence type="ECO:0000313" key="5">
    <source>
        <dbReference type="Proteomes" id="UP001530377"/>
    </source>
</evidence>
<dbReference type="Gene3D" id="3.30.70.330">
    <property type="match status" value="1"/>
</dbReference>
<dbReference type="InterPro" id="IPR012677">
    <property type="entry name" value="Nucleotide-bd_a/b_plait_sf"/>
</dbReference>
<feature type="region of interest" description="Disordered" evidence="2">
    <location>
        <begin position="303"/>
        <end position="347"/>
    </location>
</feature>
<feature type="compositionally biased region" description="Basic and acidic residues" evidence="2">
    <location>
        <begin position="321"/>
        <end position="341"/>
    </location>
</feature>
<keyword evidence="1" id="KW-0694">RNA-binding</keyword>
<dbReference type="SMART" id="SM00360">
    <property type="entry name" value="RRM"/>
    <property type="match status" value="2"/>
</dbReference>